<name>A0A9X1DBK3_9SPHN</name>
<accession>A0A9X1DBK3</accession>
<organism evidence="2 3">
    <name type="scientific">Sphingobium nicotianae</name>
    <dbReference type="NCBI Taxonomy" id="2782607"/>
    <lineage>
        <taxon>Bacteria</taxon>
        <taxon>Pseudomonadati</taxon>
        <taxon>Pseudomonadota</taxon>
        <taxon>Alphaproteobacteria</taxon>
        <taxon>Sphingomonadales</taxon>
        <taxon>Sphingomonadaceae</taxon>
        <taxon>Sphingobium</taxon>
    </lineage>
</organism>
<dbReference type="RefSeq" id="WP_214622593.1">
    <property type="nucleotide sequence ID" value="NZ_JAHGAW010000004.1"/>
</dbReference>
<gene>
    <name evidence="2" type="ORF">KK488_07845</name>
</gene>
<comment type="caution">
    <text evidence="2">The sequence shown here is derived from an EMBL/GenBank/DDBJ whole genome shotgun (WGS) entry which is preliminary data.</text>
</comment>
<feature type="region of interest" description="Disordered" evidence="1">
    <location>
        <begin position="67"/>
        <end position="86"/>
    </location>
</feature>
<sequence>MSFARAARRLAGQAGFLLSWRPDEFWRATPDGLADALGAWRDLPGMSGDALDREAFNRLMELHPDDARHELIRPDREAKRDRGSPY</sequence>
<dbReference type="InterPro" id="IPR019056">
    <property type="entry name" value="Phage_TAC_6"/>
</dbReference>
<evidence type="ECO:0000313" key="2">
    <source>
        <dbReference type="EMBL" id="MBT2186860.1"/>
    </source>
</evidence>
<dbReference type="Proteomes" id="UP001138757">
    <property type="component" value="Unassembled WGS sequence"/>
</dbReference>
<dbReference type="Pfam" id="PF09550">
    <property type="entry name" value="Phage_TAC_6"/>
    <property type="match status" value="1"/>
</dbReference>
<dbReference type="EMBL" id="JAHGAW010000004">
    <property type="protein sequence ID" value="MBT2186860.1"/>
    <property type="molecule type" value="Genomic_DNA"/>
</dbReference>
<protein>
    <submittedName>
        <fullName evidence="2">Phage tail assembly chaperone</fullName>
    </submittedName>
</protein>
<dbReference type="AlphaFoldDB" id="A0A9X1DBK3"/>
<keyword evidence="3" id="KW-1185">Reference proteome</keyword>
<proteinExistence type="predicted"/>
<evidence type="ECO:0000313" key="3">
    <source>
        <dbReference type="Proteomes" id="UP001138757"/>
    </source>
</evidence>
<evidence type="ECO:0000256" key="1">
    <source>
        <dbReference type="SAM" id="MobiDB-lite"/>
    </source>
</evidence>
<reference evidence="2" key="1">
    <citation type="submission" date="2021-05" db="EMBL/GenBank/DDBJ databases">
        <title>Genome of Sphingobium sp. strain.</title>
        <authorList>
            <person name="Fan R."/>
        </authorList>
    </citation>
    <scope>NUCLEOTIDE SEQUENCE</scope>
    <source>
        <strain evidence="2">H33</strain>
    </source>
</reference>